<name>A0A931E6Z3_9BACT</name>
<gene>
    <name evidence="1" type="ORF">I5907_13880</name>
</gene>
<organism evidence="1 2">
    <name type="scientific">Panacibacter microcysteis</name>
    <dbReference type="NCBI Taxonomy" id="2793269"/>
    <lineage>
        <taxon>Bacteria</taxon>
        <taxon>Pseudomonadati</taxon>
        <taxon>Bacteroidota</taxon>
        <taxon>Chitinophagia</taxon>
        <taxon>Chitinophagales</taxon>
        <taxon>Chitinophagaceae</taxon>
        <taxon>Panacibacter</taxon>
    </lineage>
</organism>
<dbReference type="PROSITE" id="PS51257">
    <property type="entry name" value="PROKAR_LIPOPROTEIN"/>
    <property type="match status" value="1"/>
</dbReference>
<proteinExistence type="predicted"/>
<dbReference type="RefSeq" id="WP_196991415.1">
    <property type="nucleotide sequence ID" value="NZ_JADWYR010000002.1"/>
</dbReference>
<evidence type="ECO:0000313" key="1">
    <source>
        <dbReference type="EMBL" id="MBG9377327.1"/>
    </source>
</evidence>
<dbReference type="EMBL" id="JADWYR010000002">
    <property type="protein sequence ID" value="MBG9377327.1"/>
    <property type="molecule type" value="Genomic_DNA"/>
</dbReference>
<reference evidence="1" key="1">
    <citation type="submission" date="2020-11" db="EMBL/GenBank/DDBJ databases">
        <title>Bacterial whole genome sequence for Panacibacter sp. DH6.</title>
        <authorList>
            <person name="Le V."/>
            <person name="Ko S."/>
            <person name="Ahn C.-Y."/>
            <person name="Oh H.-M."/>
        </authorList>
    </citation>
    <scope>NUCLEOTIDE SEQUENCE</scope>
    <source>
        <strain evidence="1">DH6</strain>
    </source>
</reference>
<dbReference type="Proteomes" id="UP000628448">
    <property type="component" value="Unassembled WGS sequence"/>
</dbReference>
<protein>
    <submittedName>
        <fullName evidence="1">Uncharacterized protein</fullName>
    </submittedName>
</protein>
<comment type="caution">
    <text evidence="1">The sequence shown here is derived from an EMBL/GenBank/DDBJ whole genome shotgun (WGS) entry which is preliminary data.</text>
</comment>
<accession>A0A931E6Z3</accession>
<dbReference type="AlphaFoldDB" id="A0A931E6Z3"/>
<keyword evidence="2" id="KW-1185">Reference proteome</keyword>
<sequence length="123" mass="13761">MRTVFTVFAITACSFLFSCNKETNTATLGIDVQATFKEDHVQVLLDSKEIINDTLTSSPVITVCENGRFATNINTGNHVLKVIINRTAETQYAFKMTSDHYIGIKHSAGEIFFEGSDKPFIYR</sequence>
<evidence type="ECO:0000313" key="2">
    <source>
        <dbReference type="Proteomes" id="UP000628448"/>
    </source>
</evidence>